<sequence>MKTNKRKAKSTVQVDNDAIKVVHWSFEPGASTGWHKHDFDYLVIPMENGQLTSIDNMNETVLNLQKGKSYFKSAGVEHEIINSNEFAFQFVEVELK</sequence>
<dbReference type="SUPFAM" id="SSF51182">
    <property type="entry name" value="RmlC-like cupins"/>
    <property type="match status" value="1"/>
</dbReference>
<comment type="caution">
    <text evidence="2">The sequence shown here is derived from an EMBL/GenBank/DDBJ whole genome shotgun (WGS) entry which is preliminary data.</text>
</comment>
<dbReference type="Gene3D" id="2.60.120.10">
    <property type="entry name" value="Jelly Rolls"/>
    <property type="match status" value="1"/>
</dbReference>
<dbReference type="Proteomes" id="UP000664044">
    <property type="component" value="Unassembled WGS sequence"/>
</dbReference>
<keyword evidence="3" id="KW-1185">Reference proteome</keyword>
<accession>A0ABS3GAV9</accession>
<evidence type="ECO:0000313" key="3">
    <source>
        <dbReference type="Proteomes" id="UP000664044"/>
    </source>
</evidence>
<feature type="domain" description="Cupin type-2" evidence="1">
    <location>
        <begin position="23"/>
        <end position="93"/>
    </location>
</feature>
<reference evidence="2 3" key="1">
    <citation type="submission" date="2021-03" db="EMBL/GenBank/DDBJ databases">
        <title>Muricauda lutimaris sp. nov. and Muricauda ruestringensis sp. nov, two marine members of the Flavobacteriaceae isolated from deep sea sediments of Western Pacific.</title>
        <authorList>
            <person name="Zhao S."/>
            <person name="Liu R."/>
        </authorList>
    </citation>
    <scope>NUCLEOTIDE SEQUENCE [LARGE SCALE GENOMIC DNA]</scope>
    <source>
        <strain evidence="2 3">BC31-1-A7</strain>
    </source>
</reference>
<proteinExistence type="predicted"/>
<gene>
    <name evidence="2" type="ORF">J0656_18590</name>
</gene>
<dbReference type="Pfam" id="PF07883">
    <property type="entry name" value="Cupin_2"/>
    <property type="match status" value="1"/>
</dbReference>
<protein>
    <recommendedName>
        <fullName evidence="1">Cupin type-2 domain-containing protein</fullName>
    </recommendedName>
</protein>
<name>A0ABS3GAV9_9FLAO</name>
<dbReference type="InterPro" id="IPR014710">
    <property type="entry name" value="RmlC-like_jellyroll"/>
</dbReference>
<dbReference type="RefSeq" id="WP_207036622.1">
    <property type="nucleotide sequence ID" value="NZ_JAFLNL010000015.1"/>
</dbReference>
<evidence type="ECO:0000259" key="1">
    <source>
        <dbReference type="Pfam" id="PF07883"/>
    </source>
</evidence>
<organism evidence="2 3">
    <name type="scientific">Flagellimonas aurea</name>
    <dbReference type="NCBI Taxonomy" id="2915619"/>
    <lineage>
        <taxon>Bacteria</taxon>
        <taxon>Pseudomonadati</taxon>
        <taxon>Bacteroidota</taxon>
        <taxon>Flavobacteriia</taxon>
        <taxon>Flavobacteriales</taxon>
        <taxon>Flavobacteriaceae</taxon>
        <taxon>Flagellimonas</taxon>
    </lineage>
</organism>
<dbReference type="EMBL" id="JAFLNL010000015">
    <property type="protein sequence ID" value="MBO0356033.1"/>
    <property type="molecule type" value="Genomic_DNA"/>
</dbReference>
<dbReference type="InterPro" id="IPR013096">
    <property type="entry name" value="Cupin_2"/>
</dbReference>
<dbReference type="InterPro" id="IPR011051">
    <property type="entry name" value="RmlC_Cupin_sf"/>
</dbReference>
<evidence type="ECO:0000313" key="2">
    <source>
        <dbReference type="EMBL" id="MBO0356033.1"/>
    </source>
</evidence>